<dbReference type="Proteomes" id="UP000276215">
    <property type="component" value="Unassembled WGS sequence"/>
</dbReference>
<reference evidence="1 2" key="1">
    <citation type="journal article" date="2018" name="Nat. Ecol. Evol.">
        <title>Pezizomycetes genomes reveal the molecular basis of ectomycorrhizal truffle lifestyle.</title>
        <authorList>
            <person name="Murat C."/>
            <person name="Payen T."/>
            <person name="Noel B."/>
            <person name="Kuo A."/>
            <person name="Morin E."/>
            <person name="Chen J."/>
            <person name="Kohler A."/>
            <person name="Krizsan K."/>
            <person name="Balestrini R."/>
            <person name="Da Silva C."/>
            <person name="Montanini B."/>
            <person name="Hainaut M."/>
            <person name="Levati E."/>
            <person name="Barry K.W."/>
            <person name="Belfiori B."/>
            <person name="Cichocki N."/>
            <person name="Clum A."/>
            <person name="Dockter R.B."/>
            <person name="Fauchery L."/>
            <person name="Guy J."/>
            <person name="Iotti M."/>
            <person name="Le Tacon F."/>
            <person name="Lindquist E.A."/>
            <person name="Lipzen A."/>
            <person name="Malagnac F."/>
            <person name="Mello A."/>
            <person name="Molinier V."/>
            <person name="Miyauchi S."/>
            <person name="Poulain J."/>
            <person name="Riccioni C."/>
            <person name="Rubini A."/>
            <person name="Sitrit Y."/>
            <person name="Splivallo R."/>
            <person name="Traeger S."/>
            <person name="Wang M."/>
            <person name="Zifcakova L."/>
            <person name="Wipf D."/>
            <person name="Zambonelli A."/>
            <person name="Paolocci F."/>
            <person name="Nowrousian M."/>
            <person name="Ottonello S."/>
            <person name="Baldrian P."/>
            <person name="Spatafora J.W."/>
            <person name="Henrissat B."/>
            <person name="Nagy L.G."/>
            <person name="Aury J.M."/>
            <person name="Wincker P."/>
            <person name="Grigoriev I.V."/>
            <person name="Bonfante P."/>
            <person name="Martin F.M."/>
        </authorList>
    </citation>
    <scope>NUCLEOTIDE SEQUENCE [LARGE SCALE GENOMIC DNA]</scope>
    <source>
        <strain evidence="1 2">120613-1</strain>
    </source>
</reference>
<proteinExistence type="predicted"/>
<organism evidence="1 2">
    <name type="scientific">Choiromyces venosus 120613-1</name>
    <dbReference type="NCBI Taxonomy" id="1336337"/>
    <lineage>
        <taxon>Eukaryota</taxon>
        <taxon>Fungi</taxon>
        <taxon>Dikarya</taxon>
        <taxon>Ascomycota</taxon>
        <taxon>Pezizomycotina</taxon>
        <taxon>Pezizomycetes</taxon>
        <taxon>Pezizales</taxon>
        <taxon>Tuberaceae</taxon>
        <taxon>Choiromyces</taxon>
    </lineage>
</organism>
<gene>
    <name evidence="1" type="ORF">L873DRAFT_1360780</name>
</gene>
<evidence type="ECO:0000313" key="2">
    <source>
        <dbReference type="Proteomes" id="UP000276215"/>
    </source>
</evidence>
<sequence length="67" mass="7831">MVKFCLITKIICFISFIVCKSCRMILIPGWNTHTCTLMFDRFNGNGIILITYYLATLARCRVEMSWD</sequence>
<dbReference type="AlphaFoldDB" id="A0A3N4K1Q2"/>
<dbReference type="EMBL" id="ML120358">
    <property type="protein sequence ID" value="RPB04497.1"/>
    <property type="molecule type" value="Genomic_DNA"/>
</dbReference>
<protein>
    <submittedName>
        <fullName evidence="1">Uncharacterized protein</fullName>
    </submittedName>
</protein>
<keyword evidence="2" id="KW-1185">Reference proteome</keyword>
<evidence type="ECO:0000313" key="1">
    <source>
        <dbReference type="EMBL" id="RPB04497.1"/>
    </source>
</evidence>
<accession>A0A3N4K1Q2</accession>
<name>A0A3N4K1Q2_9PEZI</name>